<dbReference type="Pfam" id="PF03106">
    <property type="entry name" value="WRKY"/>
    <property type="match status" value="1"/>
</dbReference>
<organism evidence="7 8">
    <name type="scientific">Carpinus fangiana</name>
    <dbReference type="NCBI Taxonomy" id="176857"/>
    <lineage>
        <taxon>Eukaryota</taxon>
        <taxon>Viridiplantae</taxon>
        <taxon>Streptophyta</taxon>
        <taxon>Embryophyta</taxon>
        <taxon>Tracheophyta</taxon>
        <taxon>Spermatophyta</taxon>
        <taxon>Magnoliopsida</taxon>
        <taxon>eudicotyledons</taxon>
        <taxon>Gunneridae</taxon>
        <taxon>Pentapetalae</taxon>
        <taxon>rosids</taxon>
        <taxon>fabids</taxon>
        <taxon>Fagales</taxon>
        <taxon>Betulaceae</taxon>
        <taxon>Carpinus</taxon>
    </lineage>
</organism>
<dbReference type="AlphaFoldDB" id="A0A5N6R5J8"/>
<dbReference type="PANTHER" id="PTHR31429">
    <property type="entry name" value="WRKY TRANSCRIPTION FACTOR 36-RELATED"/>
    <property type="match status" value="1"/>
</dbReference>
<dbReference type="GO" id="GO:0009751">
    <property type="term" value="P:response to salicylic acid"/>
    <property type="evidence" value="ECO:0007669"/>
    <property type="project" value="UniProtKB-ARBA"/>
</dbReference>
<comment type="subcellular location">
    <subcellularLocation>
        <location evidence="1">Nucleus</location>
    </subcellularLocation>
</comment>
<evidence type="ECO:0000256" key="2">
    <source>
        <dbReference type="ARBA" id="ARBA00023015"/>
    </source>
</evidence>
<gene>
    <name evidence="7" type="ORF">FH972_013065</name>
</gene>
<keyword evidence="4" id="KW-0804">Transcription</keyword>
<dbReference type="Proteomes" id="UP000327013">
    <property type="component" value="Chromosome 5"/>
</dbReference>
<dbReference type="SMART" id="SM00774">
    <property type="entry name" value="WRKY"/>
    <property type="match status" value="1"/>
</dbReference>
<keyword evidence="8" id="KW-1185">Reference proteome</keyword>
<dbReference type="OrthoDB" id="1879341at2759"/>
<dbReference type="GO" id="GO:0002237">
    <property type="term" value="P:response to molecule of bacterial origin"/>
    <property type="evidence" value="ECO:0007669"/>
    <property type="project" value="UniProtKB-ARBA"/>
</dbReference>
<dbReference type="FunFam" id="2.20.25.80:FF:000008">
    <property type="entry name" value="WRKY transcription factor 40"/>
    <property type="match status" value="1"/>
</dbReference>
<sequence>MDSSYFLDKSLDLNLNSFSHMINEDHAPPPPKREFVGDFALVNDEKAPVKEEKRELVRYLAQVNDGKAQEPVKEEAGLAGELDRMSSENKKLTEMLAQLCENYSTLQTHLMDLASKSSKKEAINSRKRKAESDYYSQNLIGIDGNTECSSSDEEPCKRPKENIKTKASRVCVRTDASDKSLTVKDGYQWRKYGQKVTRDNPSPRAYFKCSFAPSCLVKKKVQRSADDPSILVAIYEGEHNHMSPSQAEISLGSSQCVNHGSSIHISSSMRSSAPTVTLDLIQPVLCRAKSSIQEVESPPLQQFLVQQMASSLTRDPNFTAALAAAISGRIIDSTN</sequence>
<dbReference type="InterPro" id="IPR044810">
    <property type="entry name" value="WRKY_plant"/>
</dbReference>
<evidence type="ECO:0000313" key="7">
    <source>
        <dbReference type="EMBL" id="KAE8056279.1"/>
    </source>
</evidence>
<dbReference type="GO" id="GO:0042742">
    <property type="term" value="P:defense response to bacterium"/>
    <property type="evidence" value="ECO:0007669"/>
    <property type="project" value="UniProtKB-ARBA"/>
</dbReference>
<accession>A0A5N6R5J8</accession>
<keyword evidence="2" id="KW-0805">Transcription regulation</keyword>
<dbReference type="Gene3D" id="2.20.25.80">
    <property type="entry name" value="WRKY domain"/>
    <property type="match status" value="1"/>
</dbReference>
<evidence type="ECO:0000256" key="1">
    <source>
        <dbReference type="ARBA" id="ARBA00004123"/>
    </source>
</evidence>
<dbReference type="InterPro" id="IPR003657">
    <property type="entry name" value="WRKY_dom"/>
</dbReference>
<evidence type="ECO:0000256" key="5">
    <source>
        <dbReference type="ARBA" id="ARBA00023242"/>
    </source>
</evidence>
<reference evidence="7 8" key="1">
    <citation type="submission" date="2019-06" db="EMBL/GenBank/DDBJ databases">
        <title>A chromosomal-level reference genome of Carpinus fangiana (Coryloideae, Betulaceae).</title>
        <authorList>
            <person name="Yang X."/>
            <person name="Wang Z."/>
            <person name="Zhang L."/>
            <person name="Hao G."/>
            <person name="Liu J."/>
            <person name="Yang Y."/>
        </authorList>
    </citation>
    <scope>NUCLEOTIDE SEQUENCE [LARGE SCALE GENOMIC DNA]</scope>
    <source>
        <strain evidence="7">Cfa_2016G</strain>
        <tissue evidence="7">Leaf</tissue>
    </source>
</reference>
<keyword evidence="5" id="KW-0539">Nucleus</keyword>
<keyword evidence="3" id="KW-0238">DNA-binding</keyword>
<dbReference type="GO" id="GO:0005634">
    <property type="term" value="C:nucleus"/>
    <property type="evidence" value="ECO:0007669"/>
    <property type="project" value="UniProtKB-SubCell"/>
</dbReference>
<feature type="domain" description="WRKY" evidence="6">
    <location>
        <begin position="185"/>
        <end position="244"/>
    </location>
</feature>
<evidence type="ECO:0000313" key="8">
    <source>
        <dbReference type="Proteomes" id="UP000327013"/>
    </source>
</evidence>
<evidence type="ECO:0000256" key="4">
    <source>
        <dbReference type="ARBA" id="ARBA00023163"/>
    </source>
</evidence>
<dbReference type="GO" id="GO:0043565">
    <property type="term" value="F:sequence-specific DNA binding"/>
    <property type="evidence" value="ECO:0007669"/>
    <property type="project" value="InterPro"/>
</dbReference>
<dbReference type="EMBL" id="CM017325">
    <property type="protein sequence ID" value="KAE8056279.1"/>
    <property type="molecule type" value="Genomic_DNA"/>
</dbReference>
<evidence type="ECO:0000256" key="3">
    <source>
        <dbReference type="ARBA" id="ARBA00023125"/>
    </source>
</evidence>
<dbReference type="GO" id="GO:0050832">
    <property type="term" value="P:defense response to fungus"/>
    <property type="evidence" value="ECO:0007669"/>
    <property type="project" value="UniProtKB-ARBA"/>
</dbReference>
<name>A0A5N6R5J8_9ROSI</name>
<dbReference type="GO" id="GO:0031347">
    <property type="term" value="P:regulation of defense response"/>
    <property type="evidence" value="ECO:0007669"/>
    <property type="project" value="UniProtKB-ARBA"/>
</dbReference>
<dbReference type="GO" id="GO:0003700">
    <property type="term" value="F:DNA-binding transcription factor activity"/>
    <property type="evidence" value="ECO:0007669"/>
    <property type="project" value="InterPro"/>
</dbReference>
<dbReference type="SUPFAM" id="SSF118290">
    <property type="entry name" value="WRKY DNA-binding domain"/>
    <property type="match status" value="1"/>
</dbReference>
<protein>
    <recommendedName>
        <fullName evidence="6">WRKY domain-containing protein</fullName>
    </recommendedName>
</protein>
<dbReference type="PANTHER" id="PTHR31429:SF76">
    <property type="entry name" value="WRKY FAMILY TRANSCRIPTION FACTOR-RELATED"/>
    <property type="match status" value="1"/>
</dbReference>
<dbReference type="PROSITE" id="PS50811">
    <property type="entry name" value="WRKY"/>
    <property type="match status" value="1"/>
</dbReference>
<evidence type="ECO:0000259" key="6">
    <source>
        <dbReference type="PROSITE" id="PS50811"/>
    </source>
</evidence>
<proteinExistence type="predicted"/>
<dbReference type="InterPro" id="IPR036576">
    <property type="entry name" value="WRKY_dom_sf"/>
</dbReference>